<dbReference type="Pfam" id="PF06966">
    <property type="entry name" value="DUF1295"/>
    <property type="match status" value="1"/>
</dbReference>
<feature type="transmembrane region" description="Helical" evidence="1">
    <location>
        <begin position="35"/>
        <end position="55"/>
    </location>
</feature>
<organism evidence="2">
    <name type="scientific">marine metagenome</name>
    <dbReference type="NCBI Taxonomy" id="408172"/>
    <lineage>
        <taxon>unclassified sequences</taxon>
        <taxon>metagenomes</taxon>
        <taxon>ecological metagenomes</taxon>
    </lineage>
</organism>
<keyword evidence="1" id="KW-0472">Membrane</keyword>
<dbReference type="EMBL" id="UINC01001383">
    <property type="protein sequence ID" value="SUZ79366.1"/>
    <property type="molecule type" value="Genomic_DNA"/>
</dbReference>
<proteinExistence type="predicted"/>
<keyword evidence="1" id="KW-1133">Transmembrane helix</keyword>
<feature type="transmembrane region" description="Helical" evidence="1">
    <location>
        <begin position="94"/>
        <end position="115"/>
    </location>
</feature>
<evidence type="ECO:0000313" key="2">
    <source>
        <dbReference type="EMBL" id="SUZ79366.1"/>
    </source>
</evidence>
<dbReference type="AlphaFoldDB" id="A0A381QJ63"/>
<dbReference type="PANTHER" id="PTHR32251:SF33">
    <property type="entry name" value="STEROID 5-ALPHA REDUCTASE C-TERMINAL DOMAIN-CONTAINING PROTEIN"/>
    <property type="match status" value="1"/>
</dbReference>
<dbReference type="InterPro" id="IPR010721">
    <property type="entry name" value="UstE-like"/>
</dbReference>
<feature type="transmembrane region" description="Helical" evidence="1">
    <location>
        <begin position="165"/>
        <end position="184"/>
    </location>
</feature>
<sequence length="211" mass="24959">MRIKQKYIIDFSKSVTWITVLGLICYFNQTENMTAWIYFCLHGSYGIMWVMKSNIFPDKSWEEKANLPYAIFMLFCLMAYWSPAFIITMQGHEASINVIVASVIIFIFGVFYHFTSDMQKYIFLKHNSGLMTEGLWKQCRHPNYFGELLIYTGFLLLTIETNLWWVPILILGAFVLSIWIPGMIRIDKSLSRFEEHKEYKKKTAFIIPFIF</sequence>
<dbReference type="PANTHER" id="PTHR32251">
    <property type="entry name" value="3-OXO-5-ALPHA-STEROID 4-DEHYDROGENASE"/>
    <property type="match status" value="1"/>
</dbReference>
<feature type="transmembrane region" description="Helical" evidence="1">
    <location>
        <begin position="67"/>
        <end position="88"/>
    </location>
</feature>
<reference evidence="2" key="1">
    <citation type="submission" date="2018-05" db="EMBL/GenBank/DDBJ databases">
        <authorList>
            <person name="Lanie J.A."/>
            <person name="Ng W.-L."/>
            <person name="Kazmierczak K.M."/>
            <person name="Andrzejewski T.M."/>
            <person name="Davidsen T.M."/>
            <person name="Wayne K.J."/>
            <person name="Tettelin H."/>
            <person name="Glass J.I."/>
            <person name="Rusch D."/>
            <person name="Podicherti R."/>
            <person name="Tsui H.-C.T."/>
            <person name="Winkler M.E."/>
        </authorList>
    </citation>
    <scope>NUCLEOTIDE SEQUENCE</scope>
</reference>
<gene>
    <name evidence="2" type="ORF">METZ01_LOCUS32220</name>
</gene>
<keyword evidence="1" id="KW-0812">Transmembrane</keyword>
<protein>
    <submittedName>
        <fullName evidence="2">Uncharacterized protein</fullName>
    </submittedName>
</protein>
<dbReference type="GO" id="GO:0016020">
    <property type="term" value="C:membrane"/>
    <property type="evidence" value="ECO:0007669"/>
    <property type="project" value="TreeGrafter"/>
</dbReference>
<dbReference type="PROSITE" id="PS50244">
    <property type="entry name" value="S5A_REDUCTASE"/>
    <property type="match status" value="1"/>
</dbReference>
<accession>A0A381QJ63</accession>
<evidence type="ECO:0000256" key="1">
    <source>
        <dbReference type="SAM" id="Phobius"/>
    </source>
</evidence>
<dbReference type="Gene3D" id="1.20.120.1630">
    <property type="match status" value="1"/>
</dbReference>
<name>A0A381QJ63_9ZZZZ</name>